<dbReference type="InterPro" id="IPR036890">
    <property type="entry name" value="HATPase_C_sf"/>
</dbReference>
<feature type="transmembrane region" description="Helical" evidence="5">
    <location>
        <begin position="49"/>
        <end position="68"/>
    </location>
</feature>
<dbReference type="Pfam" id="PF00512">
    <property type="entry name" value="HisKA"/>
    <property type="match status" value="1"/>
</dbReference>
<dbReference type="EC" id="2.7.13.3" evidence="2"/>
<dbReference type="RefSeq" id="WP_090973343.1">
    <property type="nucleotide sequence ID" value="NZ_FOLL01000007.1"/>
</dbReference>
<accession>A0A1I1I0P2</accession>
<evidence type="ECO:0000256" key="3">
    <source>
        <dbReference type="ARBA" id="ARBA00022553"/>
    </source>
</evidence>
<evidence type="ECO:0000256" key="1">
    <source>
        <dbReference type="ARBA" id="ARBA00000085"/>
    </source>
</evidence>
<evidence type="ECO:0000259" key="6">
    <source>
        <dbReference type="PROSITE" id="PS50109"/>
    </source>
</evidence>
<keyword evidence="3" id="KW-0597">Phosphoprotein</keyword>
<protein>
    <recommendedName>
        <fullName evidence="2">histidine kinase</fullName>
        <ecNumber evidence="2">2.7.13.3</ecNumber>
    </recommendedName>
</protein>
<comment type="catalytic activity">
    <reaction evidence="1">
        <text>ATP + protein L-histidine = ADP + protein N-phospho-L-histidine.</text>
        <dbReference type="EC" id="2.7.13.3"/>
    </reaction>
</comment>
<organism evidence="7 8">
    <name type="scientific">Parapedobacter composti</name>
    <dbReference type="NCBI Taxonomy" id="623281"/>
    <lineage>
        <taxon>Bacteria</taxon>
        <taxon>Pseudomonadati</taxon>
        <taxon>Bacteroidota</taxon>
        <taxon>Sphingobacteriia</taxon>
        <taxon>Sphingobacteriales</taxon>
        <taxon>Sphingobacteriaceae</taxon>
        <taxon>Parapedobacter</taxon>
    </lineage>
</organism>
<dbReference type="PROSITE" id="PS50109">
    <property type="entry name" value="HIS_KIN"/>
    <property type="match status" value="1"/>
</dbReference>
<feature type="domain" description="Histidine kinase" evidence="6">
    <location>
        <begin position="227"/>
        <end position="444"/>
    </location>
</feature>
<evidence type="ECO:0000313" key="8">
    <source>
        <dbReference type="Proteomes" id="UP000199577"/>
    </source>
</evidence>
<dbReference type="InterPro" id="IPR004358">
    <property type="entry name" value="Sig_transdc_His_kin-like_C"/>
</dbReference>
<keyword evidence="8" id="KW-1185">Reference proteome</keyword>
<dbReference type="CDD" id="cd00082">
    <property type="entry name" value="HisKA"/>
    <property type="match status" value="1"/>
</dbReference>
<dbReference type="Proteomes" id="UP000199577">
    <property type="component" value="Unassembled WGS sequence"/>
</dbReference>
<dbReference type="OrthoDB" id="9810447at2"/>
<keyword evidence="5" id="KW-0472">Membrane</keyword>
<feature type="transmembrane region" description="Helical" evidence="5">
    <location>
        <begin position="105"/>
        <end position="122"/>
    </location>
</feature>
<dbReference type="Pfam" id="PF02518">
    <property type="entry name" value="HATPase_c"/>
    <property type="match status" value="1"/>
</dbReference>
<dbReference type="STRING" id="623281.SAMN05421747_10788"/>
<feature type="transmembrane region" description="Helical" evidence="5">
    <location>
        <begin position="129"/>
        <end position="147"/>
    </location>
</feature>
<dbReference type="Gene3D" id="1.10.287.130">
    <property type="match status" value="1"/>
</dbReference>
<evidence type="ECO:0000256" key="2">
    <source>
        <dbReference type="ARBA" id="ARBA00012438"/>
    </source>
</evidence>
<dbReference type="SMART" id="SM00387">
    <property type="entry name" value="HATPase_c"/>
    <property type="match status" value="1"/>
</dbReference>
<dbReference type="SUPFAM" id="SSF47384">
    <property type="entry name" value="Homodimeric domain of signal transducing histidine kinase"/>
    <property type="match status" value="1"/>
</dbReference>
<keyword evidence="7" id="KW-0808">Transferase</keyword>
<evidence type="ECO:0000313" key="7">
    <source>
        <dbReference type="EMBL" id="SFC26800.1"/>
    </source>
</evidence>
<dbReference type="InterPro" id="IPR005467">
    <property type="entry name" value="His_kinase_dom"/>
</dbReference>
<gene>
    <name evidence="7" type="ORF">SAMN05421747_10788</name>
</gene>
<dbReference type="PANTHER" id="PTHR43547">
    <property type="entry name" value="TWO-COMPONENT HISTIDINE KINASE"/>
    <property type="match status" value="1"/>
</dbReference>
<feature type="coiled-coil region" evidence="4">
    <location>
        <begin position="183"/>
        <end position="210"/>
    </location>
</feature>
<dbReference type="AlphaFoldDB" id="A0A1I1I0P2"/>
<dbReference type="PANTHER" id="PTHR43547:SF2">
    <property type="entry name" value="HYBRID SIGNAL TRANSDUCTION HISTIDINE KINASE C"/>
    <property type="match status" value="1"/>
</dbReference>
<dbReference type="InterPro" id="IPR003661">
    <property type="entry name" value="HisK_dim/P_dom"/>
</dbReference>
<dbReference type="GO" id="GO:0000155">
    <property type="term" value="F:phosphorelay sensor kinase activity"/>
    <property type="evidence" value="ECO:0007669"/>
    <property type="project" value="InterPro"/>
</dbReference>
<evidence type="ECO:0000256" key="5">
    <source>
        <dbReference type="SAM" id="Phobius"/>
    </source>
</evidence>
<dbReference type="InterPro" id="IPR003594">
    <property type="entry name" value="HATPase_dom"/>
</dbReference>
<keyword evidence="5" id="KW-1133">Transmembrane helix</keyword>
<sequence length="449" mass="50735">MLVWLRKFWRKLVGDPEHLSSEHRAFNVIAILTITLIAILIPLNTALRLWAISAMLVVVAAILVFLYIRSRIYGKYAFSLLVYAVSSYIVVAITFFYNGGSDGPALYLFLLTYLLLIAFTNLRFHRLWTILHLSIPLFLLGLEYLMPHRIIDPYSAPEYRYIDIATTFIIIIVCTYAITIYLRGNYEREKNKAEQHAREIELQHDQIRTQNRLLQKSNSEKLKLLSILAHDLRNPISAITGVLEILTHEELPEELQTKMKGQLLLAARNTSQLLENLLSWTSSQIKGLKPIFTKTRPSSIIDHVLNIQQFVAHQKNITIHTGIDENLIIWVDADMLELIIRNLVNNALKFTPKDGTVNISLARNDDEGCCTLAIADNGLGIASDNLKRLFEVNVKSTAGTDSEKGIGLGLFLCKELTTLNRGKIWVHSALGKGSTFFVSFPLTPPSPNS</sequence>
<dbReference type="InterPro" id="IPR036097">
    <property type="entry name" value="HisK_dim/P_sf"/>
</dbReference>
<dbReference type="PRINTS" id="PR00344">
    <property type="entry name" value="BCTRLSENSOR"/>
</dbReference>
<reference evidence="7 8" key="1">
    <citation type="submission" date="2016-10" db="EMBL/GenBank/DDBJ databases">
        <authorList>
            <person name="de Groot N.N."/>
        </authorList>
    </citation>
    <scope>NUCLEOTIDE SEQUENCE [LARGE SCALE GENOMIC DNA]</scope>
    <source>
        <strain evidence="7 8">DSM 22900</strain>
    </source>
</reference>
<keyword evidence="7" id="KW-0418">Kinase</keyword>
<name>A0A1I1I0P2_9SPHI</name>
<dbReference type="Gene3D" id="3.30.565.10">
    <property type="entry name" value="Histidine kinase-like ATPase, C-terminal domain"/>
    <property type="match status" value="1"/>
</dbReference>
<feature type="transmembrane region" description="Helical" evidence="5">
    <location>
        <begin position="159"/>
        <end position="182"/>
    </location>
</feature>
<keyword evidence="4" id="KW-0175">Coiled coil</keyword>
<evidence type="ECO:0000256" key="4">
    <source>
        <dbReference type="SAM" id="Coils"/>
    </source>
</evidence>
<feature type="transmembrane region" description="Helical" evidence="5">
    <location>
        <begin position="80"/>
        <end position="99"/>
    </location>
</feature>
<dbReference type="SMART" id="SM00388">
    <property type="entry name" value="HisKA"/>
    <property type="match status" value="1"/>
</dbReference>
<feature type="transmembrane region" description="Helical" evidence="5">
    <location>
        <begin position="25"/>
        <end position="43"/>
    </location>
</feature>
<dbReference type="EMBL" id="FOLL01000007">
    <property type="protein sequence ID" value="SFC26800.1"/>
    <property type="molecule type" value="Genomic_DNA"/>
</dbReference>
<keyword evidence="5" id="KW-0812">Transmembrane</keyword>
<proteinExistence type="predicted"/>
<dbReference type="SUPFAM" id="SSF55874">
    <property type="entry name" value="ATPase domain of HSP90 chaperone/DNA topoisomerase II/histidine kinase"/>
    <property type="match status" value="1"/>
</dbReference>